<dbReference type="PANTHER" id="PTHR36307:SF1">
    <property type="entry name" value="FLAGELLA BASAL BODY P-RING FORMATION PROTEIN FLGA"/>
    <property type="match status" value="1"/>
</dbReference>
<dbReference type="Gene3D" id="3.90.1210.10">
    <property type="entry name" value="Antifreeze-like/N-acetylneuraminic acid synthase C-terminal domain"/>
    <property type="match status" value="1"/>
</dbReference>
<evidence type="ECO:0000256" key="3">
    <source>
        <dbReference type="ARBA" id="ARBA00022764"/>
    </source>
</evidence>
<dbReference type="Pfam" id="PF13144">
    <property type="entry name" value="ChapFlgA"/>
    <property type="match status" value="1"/>
</dbReference>
<evidence type="ECO:0000313" key="6">
    <source>
        <dbReference type="Proteomes" id="UP001562178"/>
    </source>
</evidence>
<accession>A0ABV4B206</accession>
<reference evidence="5 6" key="1">
    <citation type="journal article" date="2016" name="Int. J. Syst. Evol. Microbiol.">
        <title>Description of Comamonas sediminis sp. nov., isolated from lagoon sediments.</title>
        <authorList>
            <person name="Subhash Y."/>
            <person name="Bang J.J."/>
            <person name="You T.H."/>
            <person name="Lee S.S."/>
        </authorList>
    </citation>
    <scope>NUCLEOTIDE SEQUENCE [LARGE SCALE GENOMIC DNA]</scope>
    <source>
        <strain evidence="5 6">JCM 31169</strain>
    </source>
</reference>
<gene>
    <name evidence="5" type="primary">flgA</name>
    <name evidence="5" type="ORF">AB7A72_10870</name>
</gene>
<dbReference type="SMART" id="SM00858">
    <property type="entry name" value="SAF"/>
    <property type="match status" value="1"/>
</dbReference>
<dbReference type="Proteomes" id="UP001562178">
    <property type="component" value="Unassembled WGS sequence"/>
</dbReference>
<proteinExistence type="predicted"/>
<keyword evidence="6" id="KW-1185">Reference proteome</keyword>
<sequence length="350" mass="37594">MMHFHIASLRASLLALQGARMRRIAVTAAGLSILALPCTALPAALLQVQLPTQVELKRTQVLLGDVASITSTDLDLLRRVMALPLGHAPGIGRVMALPAQRIETWIKNRTGLRSDEIDWSGAQEITLSVPGQEVPGERIADVAASALRQHLHAQALKQQLQKPRIEIQSIAIPANLLLPREDLELSVRPLATTPLRNRMLVWVDVTANGQHVRTVPVHFSVGVFAQSAVATQGMVQGTTLQASDVVMKEIDLAKSSAAQTVSASQAVAQQLRKPLRTGEPITPENLRAMPAVARGEWARLVSASGSMTLESQVQVLQDGYVGQVVRVQARNASGSLNARVTGPGHLELQP</sequence>
<dbReference type="InterPro" id="IPR017585">
    <property type="entry name" value="SAF_FlgA"/>
</dbReference>
<keyword evidence="5" id="KW-0966">Cell projection</keyword>
<dbReference type="Gene3D" id="2.30.30.760">
    <property type="match status" value="1"/>
</dbReference>
<keyword evidence="3" id="KW-0574">Periplasm</keyword>
<protein>
    <submittedName>
        <fullName evidence="5">Flagellar basal body P-ring formation chaperone FlgA</fullName>
    </submittedName>
</protein>
<evidence type="ECO:0000256" key="2">
    <source>
        <dbReference type="ARBA" id="ARBA00022729"/>
    </source>
</evidence>
<dbReference type="NCBIfam" id="TIGR03170">
    <property type="entry name" value="flgA_cterm"/>
    <property type="match status" value="1"/>
</dbReference>
<dbReference type="InterPro" id="IPR039246">
    <property type="entry name" value="Flagellar_FlgA"/>
</dbReference>
<evidence type="ECO:0000259" key="4">
    <source>
        <dbReference type="SMART" id="SM00858"/>
    </source>
</evidence>
<comment type="subcellular location">
    <subcellularLocation>
        <location evidence="1">Periplasm</location>
    </subcellularLocation>
</comment>
<keyword evidence="5" id="KW-0282">Flagellum</keyword>
<comment type="caution">
    <text evidence="5">The sequence shown here is derived from an EMBL/GenBank/DDBJ whole genome shotgun (WGS) entry which is preliminary data.</text>
</comment>
<dbReference type="EMBL" id="JBGBDC010000004">
    <property type="protein sequence ID" value="MEY2251507.1"/>
    <property type="molecule type" value="Genomic_DNA"/>
</dbReference>
<dbReference type="CDD" id="cd11614">
    <property type="entry name" value="SAF_CpaB_FlgA_like"/>
    <property type="match status" value="1"/>
</dbReference>
<organism evidence="5 6">
    <name type="scientific">Comamonas sediminis</name>
    <dbReference type="NCBI Taxonomy" id="1783360"/>
    <lineage>
        <taxon>Bacteria</taxon>
        <taxon>Pseudomonadati</taxon>
        <taxon>Pseudomonadota</taxon>
        <taxon>Betaproteobacteria</taxon>
        <taxon>Burkholderiales</taxon>
        <taxon>Comamonadaceae</taxon>
        <taxon>Comamonas</taxon>
    </lineage>
</organism>
<dbReference type="InterPro" id="IPR013974">
    <property type="entry name" value="SAF"/>
</dbReference>
<keyword evidence="5" id="KW-0969">Cilium</keyword>
<name>A0ABV4B206_9BURK</name>
<dbReference type="RefSeq" id="WP_369459949.1">
    <property type="nucleotide sequence ID" value="NZ_JBGBDC010000004.1"/>
</dbReference>
<keyword evidence="2" id="KW-0732">Signal</keyword>
<evidence type="ECO:0000256" key="1">
    <source>
        <dbReference type="ARBA" id="ARBA00004418"/>
    </source>
</evidence>
<evidence type="ECO:0000313" key="5">
    <source>
        <dbReference type="EMBL" id="MEY2251507.1"/>
    </source>
</evidence>
<dbReference type="PANTHER" id="PTHR36307">
    <property type="entry name" value="FLAGELLA BASAL BODY P-RING FORMATION PROTEIN FLGA"/>
    <property type="match status" value="1"/>
</dbReference>
<feature type="domain" description="SAF" evidence="4">
    <location>
        <begin position="225"/>
        <end position="287"/>
    </location>
</feature>